<sequence>MSSCVRLVNITEFRVLRQRKESFREQPRDPQAHLFKESSFRTLMNCKVLSHRQINLIEVFKFCGLYGSKDSSAAMANELRNQPPRFSIASSITDNTSPRGHPL</sequence>
<reference evidence="1 2" key="1">
    <citation type="journal article" date="2018" name="Genome Biol. Evol.">
        <title>Multiple Roots of Fruiting Body Formation in Amoebozoa.</title>
        <authorList>
            <person name="Hillmann F."/>
            <person name="Forbes G."/>
            <person name="Novohradska S."/>
            <person name="Ferling I."/>
            <person name="Riege K."/>
            <person name="Groth M."/>
            <person name="Westermann M."/>
            <person name="Marz M."/>
            <person name="Spaller T."/>
            <person name="Winckler T."/>
            <person name="Schaap P."/>
            <person name="Glockner G."/>
        </authorList>
    </citation>
    <scope>NUCLEOTIDE SEQUENCE [LARGE SCALE GENOMIC DNA]</scope>
    <source>
        <strain evidence="1 2">Jena</strain>
    </source>
</reference>
<evidence type="ECO:0000313" key="1">
    <source>
        <dbReference type="EMBL" id="PRP75729.1"/>
    </source>
</evidence>
<dbReference type="AlphaFoldDB" id="A0A2P6MVJ8"/>
<accession>A0A2P6MVJ8</accession>
<name>A0A2P6MVJ8_9EUKA</name>
<keyword evidence="2" id="KW-1185">Reference proteome</keyword>
<proteinExistence type="predicted"/>
<comment type="caution">
    <text evidence="1">The sequence shown here is derived from an EMBL/GenBank/DDBJ whole genome shotgun (WGS) entry which is preliminary data.</text>
</comment>
<evidence type="ECO:0000313" key="2">
    <source>
        <dbReference type="Proteomes" id="UP000241769"/>
    </source>
</evidence>
<dbReference type="Proteomes" id="UP000241769">
    <property type="component" value="Unassembled WGS sequence"/>
</dbReference>
<protein>
    <submittedName>
        <fullName evidence="1">Uncharacterized protein</fullName>
    </submittedName>
</protein>
<organism evidence="1 2">
    <name type="scientific">Planoprotostelium fungivorum</name>
    <dbReference type="NCBI Taxonomy" id="1890364"/>
    <lineage>
        <taxon>Eukaryota</taxon>
        <taxon>Amoebozoa</taxon>
        <taxon>Evosea</taxon>
        <taxon>Variosea</taxon>
        <taxon>Cavosteliida</taxon>
        <taxon>Cavosteliaceae</taxon>
        <taxon>Planoprotostelium</taxon>
    </lineage>
</organism>
<gene>
    <name evidence="1" type="ORF">PROFUN_09153</name>
</gene>
<dbReference type="EMBL" id="MDYQ01000364">
    <property type="protein sequence ID" value="PRP75729.1"/>
    <property type="molecule type" value="Genomic_DNA"/>
</dbReference>
<dbReference type="InParanoid" id="A0A2P6MVJ8"/>